<dbReference type="GO" id="GO:0020037">
    <property type="term" value="F:heme binding"/>
    <property type="evidence" value="ECO:0007669"/>
    <property type="project" value="UniProtKB-UniRule"/>
</dbReference>
<dbReference type="PANTHER" id="PTHR36964">
    <property type="entry name" value="PROTEIN-METHIONINE-SULFOXIDE REDUCTASE HEME-BINDING SUBUNIT MSRQ"/>
    <property type="match status" value="1"/>
</dbReference>
<comment type="subcellular location">
    <subcellularLocation>
        <location evidence="7">Cell membrane</location>
        <topology evidence="7">Multi-pass membrane protein</topology>
    </subcellularLocation>
    <subcellularLocation>
        <location evidence="1">Membrane</location>
        <topology evidence="1">Multi-pass membrane protein</topology>
    </subcellularLocation>
</comment>
<keyword evidence="7" id="KW-0285">Flavoprotein</keyword>
<proteinExistence type="inferred from homology"/>
<evidence type="ECO:0000256" key="4">
    <source>
        <dbReference type="ARBA" id="ARBA00022989"/>
    </source>
</evidence>
<feature type="domain" description="Ferric oxidoreductase" evidence="8">
    <location>
        <begin position="73"/>
        <end position="176"/>
    </location>
</feature>
<reference evidence="9 10" key="1">
    <citation type="submission" date="2015-06" db="EMBL/GenBank/DDBJ databases">
        <title>Draft genome sequence of an Alphaproteobacteria species associated to the Mediterranean sponge Oscarella lobularis.</title>
        <authorList>
            <person name="Jourda C."/>
            <person name="Santini S."/>
            <person name="Claverie J.-M."/>
        </authorList>
    </citation>
    <scope>NUCLEOTIDE SEQUENCE [LARGE SCALE GENOMIC DNA]</scope>
    <source>
        <strain evidence="9">IGS</strain>
    </source>
</reference>
<dbReference type="GO" id="GO:0046872">
    <property type="term" value="F:metal ion binding"/>
    <property type="evidence" value="ECO:0007669"/>
    <property type="project" value="UniProtKB-KW"/>
</dbReference>
<keyword evidence="6 7" id="KW-0472">Membrane</keyword>
<keyword evidence="5 7" id="KW-0408">Iron</keyword>
<feature type="transmembrane region" description="Helical" evidence="7">
    <location>
        <begin position="168"/>
        <end position="187"/>
    </location>
</feature>
<keyword evidence="4 7" id="KW-1133">Transmembrane helix</keyword>
<dbReference type="EMBL" id="LFTY01000001">
    <property type="protein sequence ID" value="KMW60536.1"/>
    <property type="molecule type" value="Genomic_DNA"/>
</dbReference>
<evidence type="ECO:0000313" key="9">
    <source>
        <dbReference type="EMBL" id="KMW60536.1"/>
    </source>
</evidence>
<feature type="transmembrane region" description="Helical" evidence="7">
    <location>
        <begin position="67"/>
        <end position="84"/>
    </location>
</feature>
<dbReference type="InterPro" id="IPR013130">
    <property type="entry name" value="Fe3_Rdtase_TM_dom"/>
</dbReference>
<dbReference type="Proteomes" id="UP000037178">
    <property type="component" value="Unassembled WGS sequence"/>
</dbReference>
<feature type="transmembrane region" description="Helical" evidence="7">
    <location>
        <begin position="27"/>
        <end position="47"/>
    </location>
</feature>
<dbReference type="PANTHER" id="PTHR36964:SF1">
    <property type="entry name" value="PROTEIN-METHIONINE-SULFOXIDE REDUCTASE HEME-BINDING SUBUNIT MSRQ"/>
    <property type="match status" value="1"/>
</dbReference>
<keyword evidence="3 7" id="KW-0812">Transmembrane</keyword>
<evidence type="ECO:0000259" key="8">
    <source>
        <dbReference type="Pfam" id="PF01794"/>
    </source>
</evidence>
<sequence>MPAGTLAASRAKPMGVAQRINAWTRRLPAWVLYVVMPVPAVLWFLQALNGTLSSEPIRALEHLYGELGLQILIFGLAITPLRRFTKIDLVKFRRAIGLMAFLYITLHLLVWLVLDVGDLGDIWRDIVKRPYITIGMAGFLLLIPLAWTSNNRMVRKLGPIKWRRLHKLTYPAVLLGGIHFIMLAKTWNLEPMLYNAAIVLLLALRLKFPVRRASQA</sequence>
<dbReference type="GO" id="GO:0005886">
    <property type="term" value="C:plasma membrane"/>
    <property type="evidence" value="ECO:0007669"/>
    <property type="project" value="UniProtKB-SubCell"/>
</dbReference>
<dbReference type="STRING" id="1675527.AIOL_000698"/>
<name>A0A0J9ECX7_9RHOB</name>
<gene>
    <name evidence="7" type="primary">msrQ</name>
    <name evidence="9" type="ORF">AIOL_000698</name>
</gene>
<dbReference type="GO" id="GO:0016679">
    <property type="term" value="F:oxidoreductase activity, acting on diphenols and related substances as donors"/>
    <property type="evidence" value="ECO:0007669"/>
    <property type="project" value="TreeGrafter"/>
</dbReference>
<comment type="function">
    <text evidence="7">Part of the MsrPQ system that repairs oxidized periplasmic proteins containing methionine sulfoxide residues (Met-O), using respiratory chain electrons. Thus protects these proteins from oxidative-stress damage caused by reactive species of oxygen and chlorine generated by the host defense mechanisms. MsrPQ is essential for the maintenance of envelope integrity under bleach stress, rescuing a wide series of structurally unrelated periplasmic proteins from methionine oxidation. MsrQ provides electrons for reduction to the reductase catalytic subunit MsrP, using the quinone pool of the respiratory chain.</text>
</comment>
<dbReference type="PATRIC" id="fig|1675527.3.peg.754"/>
<evidence type="ECO:0000313" key="10">
    <source>
        <dbReference type="Proteomes" id="UP000037178"/>
    </source>
</evidence>
<feature type="transmembrane region" description="Helical" evidence="7">
    <location>
        <begin position="96"/>
        <end position="114"/>
    </location>
</feature>
<evidence type="ECO:0000256" key="3">
    <source>
        <dbReference type="ARBA" id="ARBA00022692"/>
    </source>
</evidence>
<keyword evidence="7" id="KW-1003">Cell membrane</keyword>
<comment type="similarity">
    <text evidence="7">Belongs to the MsrQ family.</text>
</comment>
<dbReference type="HAMAP" id="MF_01207">
    <property type="entry name" value="MsrQ"/>
    <property type="match status" value="1"/>
</dbReference>
<evidence type="ECO:0000256" key="5">
    <source>
        <dbReference type="ARBA" id="ARBA00023004"/>
    </source>
</evidence>
<evidence type="ECO:0000256" key="2">
    <source>
        <dbReference type="ARBA" id="ARBA00022448"/>
    </source>
</evidence>
<dbReference type="Pfam" id="PF01794">
    <property type="entry name" value="Ferric_reduct"/>
    <property type="match status" value="1"/>
</dbReference>
<keyword evidence="7" id="KW-0288">FMN</keyword>
<organism evidence="9 10">
    <name type="scientific">Candidatus Rhodobacter oscarellae</name>
    <dbReference type="NCBI Taxonomy" id="1675527"/>
    <lineage>
        <taxon>Bacteria</taxon>
        <taxon>Pseudomonadati</taxon>
        <taxon>Pseudomonadota</taxon>
        <taxon>Alphaproteobacteria</taxon>
        <taxon>Rhodobacterales</taxon>
        <taxon>Rhodobacter group</taxon>
        <taxon>Rhodobacter</taxon>
    </lineage>
</organism>
<comment type="cofactor">
    <cofactor evidence="7">
        <name>heme b</name>
        <dbReference type="ChEBI" id="CHEBI:60344"/>
    </cofactor>
    <text evidence="7">Binds 1 heme b (iron(II)-protoporphyrin IX) group per subunit.</text>
</comment>
<evidence type="ECO:0000256" key="7">
    <source>
        <dbReference type="HAMAP-Rule" id="MF_01207"/>
    </source>
</evidence>
<evidence type="ECO:0000256" key="1">
    <source>
        <dbReference type="ARBA" id="ARBA00004141"/>
    </source>
</evidence>
<accession>A0A0J9ECX7</accession>
<comment type="subunit">
    <text evidence="7">Heterodimer of a catalytic subunit (MsrP) and a heme-binding subunit (MsrQ).</text>
</comment>
<comment type="cofactor">
    <cofactor evidence="7">
        <name>FMN</name>
        <dbReference type="ChEBI" id="CHEBI:58210"/>
    </cofactor>
    <text evidence="7">Binds 1 FMN per subunit.</text>
</comment>
<dbReference type="NCBIfam" id="NF003833">
    <property type="entry name" value="PRK05419.1-5"/>
    <property type="match status" value="1"/>
</dbReference>
<keyword evidence="7" id="KW-0249">Electron transport</keyword>
<feature type="transmembrane region" description="Helical" evidence="7">
    <location>
        <begin position="193"/>
        <end position="210"/>
    </location>
</feature>
<protein>
    <recommendedName>
        <fullName evidence="7">Protein-methionine-sulfoxide reductase heme-binding subunit MsrQ</fullName>
    </recommendedName>
    <alternativeName>
        <fullName evidence="7">Flavocytochrome MsrQ</fullName>
    </alternativeName>
</protein>
<dbReference type="GO" id="GO:0009055">
    <property type="term" value="F:electron transfer activity"/>
    <property type="evidence" value="ECO:0007669"/>
    <property type="project" value="UniProtKB-UniRule"/>
</dbReference>
<keyword evidence="10" id="KW-1185">Reference proteome</keyword>
<comment type="caution">
    <text evidence="9">The sequence shown here is derived from an EMBL/GenBank/DDBJ whole genome shotgun (WGS) entry which is preliminary data.</text>
</comment>
<keyword evidence="2 7" id="KW-0813">Transport</keyword>
<keyword evidence="7" id="KW-0479">Metal-binding</keyword>
<feature type="transmembrane region" description="Helical" evidence="7">
    <location>
        <begin position="126"/>
        <end position="147"/>
    </location>
</feature>
<dbReference type="GO" id="GO:0010181">
    <property type="term" value="F:FMN binding"/>
    <property type="evidence" value="ECO:0007669"/>
    <property type="project" value="UniProtKB-UniRule"/>
</dbReference>
<dbReference type="AlphaFoldDB" id="A0A0J9ECX7"/>
<dbReference type="GO" id="GO:0030091">
    <property type="term" value="P:protein repair"/>
    <property type="evidence" value="ECO:0007669"/>
    <property type="project" value="UniProtKB-UniRule"/>
</dbReference>
<dbReference type="InterPro" id="IPR022837">
    <property type="entry name" value="MsrQ-like"/>
</dbReference>
<dbReference type="RefSeq" id="WP_235438856.1">
    <property type="nucleotide sequence ID" value="NZ_LFTY01000001.1"/>
</dbReference>
<evidence type="ECO:0000256" key="6">
    <source>
        <dbReference type="ARBA" id="ARBA00023136"/>
    </source>
</evidence>
<keyword evidence="7" id="KW-0349">Heme</keyword>